<dbReference type="RefSeq" id="WP_157746592.1">
    <property type="nucleotide sequence ID" value="NZ_LT607754.1"/>
</dbReference>
<proteinExistence type="predicted"/>
<reference evidence="2" key="1">
    <citation type="submission" date="2016-06" db="EMBL/GenBank/DDBJ databases">
        <authorList>
            <person name="Varghese N."/>
            <person name="Submissions Spin"/>
        </authorList>
    </citation>
    <scope>NUCLEOTIDE SEQUENCE [LARGE SCALE GENOMIC DNA]</scope>
    <source>
        <strain evidence="2">DSM 43819</strain>
    </source>
</reference>
<name>A0A1C5K421_9ACTN</name>
<dbReference type="OrthoDB" id="3774052at2"/>
<evidence type="ECO:0000313" key="2">
    <source>
        <dbReference type="Proteomes" id="UP000198221"/>
    </source>
</evidence>
<sequence>MLDHVFLRDAFDDFGTTAEALLIYPRVTLVINETSIDTLGRVTHPESWIEFFEQNAATVTLARIVQSGTVSFSASVSARGSDSGTHLVIDDEDTESFELAFKPYWYQLANDDLLPYRGQLVRGYSRRLIRLARKYRGSLELYDTLLSDQEALRSTVISANVLIGAQVGSGNLDFSDYRVRVTEEGLRYHRLEESPGRRFVGAASVAGVAAELPMWAASATEARVGMNDAMTIQALVSRSLSNATLKNGREADAFVESVVGVPSISQLFNNLSEEEQWPTFVKLFEDGRRFRAWVGSLSPDTQLLQEYLRSLSSNRILERLPAKTARWAFFTGSGLALDILGAGGLGTATGVGLSIFDGFFLDRIAHGWRPGSYIADLKETLSQARMA</sequence>
<protein>
    <submittedName>
        <fullName evidence="1">Uncharacterized protein</fullName>
    </submittedName>
</protein>
<accession>A0A1C5K421</accession>
<dbReference type="AlphaFoldDB" id="A0A1C5K421"/>
<organism evidence="1 2">
    <name type="scientific">Micromonospora inositola</name>
    <dbReference type="NCBI Taxonomy" id="47865"/>
    <lineage>
        <taxon>Bacteria</taxon>
        <taxon>Bacillati</taxon>
        <taxon>Actinomycetota</taxon>
        <taxon>Actinomycetes</taxon>
        <taxon>Micromonosporales</taxon>
        <taxon>Micromonosporaceae</taxon>
        <taxon>Micromonospora</taxon>
    </lineage>
</organism>
<keyword evidence="2" id="KW-1185">Reference proteome</keyword>
<dbReference type="EMBL" id="LT607754">
    <property type="protein sequence ID" value="SCG77341.1"/>
    <property type="molecule type" value="Genomic_DNA"/>
</dbReference>
<evidence type="ECO:0000313" key="1">
    <source>
        <dbReference type="EMBL" id="SCG77341.1"/>
    </source>
</evidence>
<dbReference type="Proteomes" id="UP000198221">
    <property type="component" value="Chromosome I"/>
</dbReference>
<gene>
    <name evidence="1" type="ORF">GA0070613_6232</name>
</gene>